<dbReference type="Pfam" id="PF01297">
    <property type="entry name" value="ZnuA"/>
    <property type="match status" value="1"/>
</dbReference>
<dbReference type="PRINTS" id="PR00690">
    <property type="entry name" value="ADHESNFAMILY"/>
</dbReference>
<name>A0ABR7HPP0_9FIRM</name>
<evidence type="ECO:0000313" key="5">
    <source>
        <dbReference type="EMBL" id="MBC5729495.1"/>
    </source>
</evidence>
<evidence type="ECO:0000256" key="2">
    <source>
        <dbReference type="ARBA" id="ARBA00022729"/>
    </source>
</evidence>
<organism evidence="5 6">
    <name type="scientific">Pseudoflavonifractor hominis</name>
    <dbReference type="NCBI Taxonomy" id="2763059"/>
    <lineage>
        <taxon>Bacteria</taxon>
        <taxon>Bacillati</taxon>
        <taxon>Bacillota</taxon>
        <taxon>Clostridia</taxon>
        <taxon>Eubacteriales</taxon>
        <taxon>Oscillospiraceae</taxon>
        <taxon>Pseudoflavonifractor</taxon>
    </lineage>
</organism>
<comment type="caution">
    <text evidence="5">The sequence shown here is derived from an EMBL/GenBank/DDBJ whole genome shotgun (WGS) entry which is preliminary data.</text>
</comment>
<comment type="similarity">
    <text evidence="3">Belongs to the bacterial solute-binding protein 9 family.</text>
</comment>
<dbReference type="PRINTS" id="PR00691">
    <property type="entry name" value="ADHESINB"/>
</dbReference>
<keyword evidence="2 4" id="KW-0732">Signal</keyword>
<dbReference type="InterPro" id="IPR050492">
    <property type="entry name" value="Bact_metal-bind_prot9"/>
</dbReference>
<protein>
    <submittedName>
        <fullName evidence="5">Zinc ABC transporter substrate-binding protein</fullName>
    </submittedName>
</protein>
<evidence type="ECO:0000313" key="6">
    <source>
        <dbReference type="Proteomes" id="UP000660021"/>
    </source>
</evidence>
<evidence type="ECO:0000256" key="1">
    <source>
        <dbReference type="ARBA" id="ARBA00022448"/>
    </source>
</evidence>
<accession>A0ABR7HPP0</accession>
<dbReference type="InterPro" id="IPR006127">
    <property type="entry name" value="ZnuA-like"/>
</dbReference>
<keyword evidence="1 3" id="KW-0813">Transport</keyword>
<sequence length="302" mass="32628">MAGLAACALLLTSCAPAGEGKQDLPTVAATTWPVYCFASAVAEGVEEIRVVPVVNEPMSCLHDYTLSIRDMKALDGADLILENGVGMEDFMADAVAASRTPVVDCSAGVELRHLDEDEEGHVHEEHEGHDHGEYDPHIWMDPERAAVMTGTIAQALAQWDPDHAETYYTNAQAAQEKLCALAEEGRETLSGLTNRELITFHDGFGYFAEAFDLHILKAIEEEEGSETSAREFKELVELIRAEEIPAVFTEVNGSDATARALSRETGVTSAPLTMIMSGEGSGLDPYLEAMESNLETILEALA</sequence>
<dbReference type="InterPro" id="IPR006129">
    <property type="entry name" value="AdhesinB"/>
</dbReference>
<dbReference type="SUPFAM" id="SSF53807">
    <property type="entry name" value="Helical backbone' metal receptor"/>
    <property type="match status" value="1"/>
</dbReference>
<gene>
    <name evidence="5" type="ORF">H8S34_01420</name>
</gene>
<keyword evidence="6" id="KW-1185">Reference proteome</keyword>
<dbReference type="InterPro" id="IPR006128">
    <property type="entry name" value="Lipoprotein_PsaA-like"/>
</dbReference>
<dbReference type="EMBL" id="JACOPR010000001">
    <property type="protein sequence ID" value="MBC5729495.1"/>
    <property type="molecule type" value="Genomic_DNA"/>
</dbReference>
<proteinExistence type="inferred from homology"/>
<feature type="signal peptide" evidence="4">
    <location>
        <begin position="1"/>
        <end position="17"/>
    </location>
</feature>
<evidence type="ECO:0000256" key="4">
    <source>
        <dbReference type="SAM" id="SignalP"/>
    </source>
</evidence>
<reference evidence="5 6" key="1">
    <citation type="submission" date="2020-08" db="EMBL/GenBank/DDBJ databases">
        <title>Genome public.</title>
        <authorList>
            <person name="Liu C."/>
            <person name="Sun Q."/>
        </authorList>
    </citation>
    <scope>NUCLEOTIDE SEQUENCE [LARGE SCALE GENOMIC DNA]</scope>
    <source>
        <strain evidence="5 6">New-38</strain>
    </source>
</reference>
<evidence type="ECO:0000256" key="3">
    <source>
        <dbReference type="RuleBase" id="RU003512"/>
    </source>
</evidence>
<dbReference type="PANTHER" id="PTHR42953">
    <property type="entry name" value="HIGH-AFFINITY ZINC UPTAKE SYSTEM PROTEIN ZNUA-RELATED"/>
    <property type="match status" value="1"/>
</dbReference>
<dbReference type="Proteomes" id="UP000660021">
    <property type="component" value="Unassembled WGS sequence"/>
</dbReference>
<dbReference type="Gene3D" id="3.40.50.1980">
    <property type="entry name" value="Nitrogenase molybdenum iron protein domain"/>
    <property type="match status" value="2"/>
</dbReference>
<feature type="chain" id="PRO_5046225679" evidence="4">
    <location>
        <begin position="18"/>
        <end position="302"/>
    </location>
</feature>